<protein>
    <submittedName>
        <fullName evidence="1">Unnamed protein product</fullName>
    </submittedName>
</protein>
<evidence type="ECO:0000313" key="1">
    <source>
        <dbReference type="EMBL" id="GME88278.1"/>
    </source>
</evidence>
<sequence>MSSENNNDSVNVQETIKTKTRQDNNDTDLSIDDLESINSYILENPEEKIQPLHSGHKSNNNYKQKSRTSSSSTGKKSNSSDNENTANENNNKDPVFDDNSIKKTTTKLSKAVTSLSVKFDKSKVVPRGQRRGLLANLSIIPEYENARELPNNIKYLIVLIIAICAIVGPMGTSILLPAIDDVADDLDTTVTIVNMSVGIYLLALGIFPLWWSSFSERHGRRSIYIISFTMFFGFSIGAALSKNIGMLIGFRILCGASSASVQAVGAGTISDLYDIKERGAAMGIYYLGPLGGPLLAPIIGGAVAQGWGWRATQWFLVIIAGFSLILVIFVLPETLRSQENREAIRKILRSRRRDHHINDEENQTTKPKLNDNSPVRSSDDTNNLETFQNKALDEKNDGDDNNSNEDEDEDDYDSLEDESLDNERIDKILSRLSRQPTAVQEDIEFAVGCESVPFNKSVSYSETGKDPKEIKRKAFNKLKRLVLRIDKDEIKNNSKENKDIQESFMKKFKRNSYIYGYAPLKSLVFFKCPPVFLAVAYSAPCFAILYFVNMTLSYCYARPPYNFSSVILGLVYIPNSVTYLIASIWGGKFTDKLLEKKRIRDGSVAPEARFGVNVLIAVIIFPISLLITGWCLDKGEHWVTPLIGTALFGFASMIIIGVTVTYLVDSLPGRGATGVALNNFVRQLLATVACFVTEPLIKALTVGVLFSILAGIITLFAGILIILKKKGDHWRETYDLERLYDIVDD</sequence>
<gene>
    <name evidence="1" type="ORF">Cboi01_000081400</name>
</gene>
<dbReference type="EMBL" id="BSXV01000252">
    <property type="protein sequence ID" value="GME88278.1"/>
    <property type="molecule type" value="Genomic_DNA"/>
</dbReference>
<proteinExistence type="predicted"/>
<reference evidence="1" key="1">
    <citation type="submission" date="2023-04" db="EMBL/GenBank/DDBJ databases">
        <title>Candida boidinii NBRC 1967.</title>
        <authorList>
            <person name="Ichikawa N."/>
            <person name="Sato H."/>
            <person name="Tonouchi N."/>
        </authorList>
    </citation>
    <scope>NUCLEOTIDE SEQUENCE</scope>
    <source>
        <strain evidence="1">NBRC 1967</strain>
    </source>
</reference>
<organism evidence="1 2">
    <name type="scientific">Candida boidinii</name>
    <name type="common">Yeast</name>
    <dbReference type="NCBI Taxonomy" id="5477"/>
    <lineage>
        <taxon>Eukaryota</taxon>
        <taxon>Fungi</taxon>
        <taxon>Dikarya</taxon>
        <taxon>Ascomycota</taxon>
        <taxon>Saccharomycotina</taxon>
        <taxon>Pichiomycetes</taxon>
        <taxon>Pichiales</taxon>
        <taxon>Pichiaceae</taxon>
        <taxon>Ogataea</taxon>
        <taxon>Ogataea/Candida clade</taxon>
    </lineage>
</organism>
<evidence type="ECO:0000313" key="2">
    <source>
        <dbReference type="Proteomes" id="UP001165101"/>
    </source>
</evidence>
<keyword evidence="2" id="KW-1185">Reference proteome</keyword>
<name>A0ACB5TGI1_CANBO</name>
<comment type="caution">
    <text evidence="1">The sequence shown here is derived from an EMBL/GenBank/DDBJ whole genome shotgun (WGS) entry which is preliminary data.</text>
</comment>
<accession>A0ACB5TGI1</accession>
<dbReference type="Proteomes" id="UP001165101">
    <property type="component" value="Unassembled WGS sequence"/>
</dbReference>